<dbReference type="Gene3D" id="2.10.110.10">
    <property type="entry name" value="Cysteine Rich Protein"/>
    <property type="match status" value="3"/>
</dbReference>
<feature type="compositionally biased region" description="Basic residues" evidence="6">
    <location>
        <begin position="393"/>
        <end position="403"/>
    </location>
</feature>
<reference evidence="9" key="1">
    <citation type="submission" date="2022-03" db="EMBL/GenBank/DDBJ databases">
        <authorList>
            <person name="Alioto T."/>
            <person name="Alioto T."/>
            <person name="Gomez Garrido J."/>
        </authorList>
    </citation>
    <scope>NUCLEOTIDE SEQUENCE</scope>
</reference>
<dbReference type="Pfam" id="PF00412">
    <property type="entry name" value="LIM"/>
    <property type="match status" value="3"/>
</dbReference>
<evidence type="ECO:0000256" key="2">
    <source>
        <dbReference type="ARBA" id="ARBA00022737"/>
    </source>
</evidence>
<accession>A0AAD1R0M2</accession>
<dbReference type="AlphaFoldDB" id="A0AAD1R0M2"/>
<keyword evidence="3 5" id="KW-0862">Zinc</keyword>
<keyword evidence="4 5" id="KW-0440">LIM domain</keyword>
<feature type="region of interest" description="Disordered" evidence="6">
    <location>
        <begin position="378"/>
        <end position="403"/>
    </location>
</feature>
<feature type="domain" description="PET" evidence="8">
    <location>
        <begin position="1"/>
        <end position="68"/>
    </location>
</feature>
<dbReference type="InterPro" id="IPR010442">
    <property type="entry name" value="PET_domain"/>
</dbReference>
<dbReference type="PANTHER" id="PTHR24211:SF38">
    <property type="entry name" value="LOC100145136 PROTEIN"/>
    <property type="match status" value="1"/>
</dbReference>
<feature type="domain" description="LIM zinc-binding" evidence="7">
    <location>
        <begin position="70"/>
        <end position="135"/>
    </location>
</feature>
<keyword evidence="10" id="KW-1185">Reference proteome</keyword>
<keyword evidence="2" id="KW-0677">Repeat</keyword>
<dbReference type="EMBL" id="OW240912">
    <property type="protein sequence ID" value="CAH2221078.1"/>
    <property type="molecule type" value="Genomic_DNA"/>
</dbReference>
<dbReference type="PROSITE" id="PS00478">
    <property type="entry name" value="LIM_DOMAIN_1"/>
    <property type="match status" value="1"/>
</dbReference>
<dbReference type="GO" id="GO:0008270">
    <property type="term" value="F:zinc ion binding"/>
    <property type="evidence" value="ECO:0007669"/>
    <property type="project" value="InterPro"/>
</dbReference>
<dbReference type="SUPFAM" id="SSF57716">
    <property type="entry name" value="Glucocorticoid receptor-like (DNA-binding domain)"/>
    <property type="match status" value="2"/>
</dbReference>
<name>A0AAD1R0M2_PELCU</name>
<evidence type="ECO:0000256" key="5">
    <source>
        <dbReference type="PROSITE-ProRule" id="PRU00125"/>
    </source>
</evidence>
<dbReference type="InterPro" id="IPR001781">
    <property type="entry name" value="Znf_LIM"/>
</dbReference>
<evidence type="ECO:0000256" key="1">
    <source>
        <dbReference type="ARBA" id="ARBA00022723"/>
    </source>
</evidence>
<dbReference type="InterPro" id="IPR047120">
    <property type="entry name" value="Pk/Esn/Tes"/>
</dbReference>
<evidence type="ECO:0000256" key="6">
    <source>
        <dbReference type="SAM" id="MobiDB-lite"/>
    </source>
</evidence>
<organism evidence="9 10">
    <name type="scientific">Pelobates cultripes</name>
    <name type="common">Western spadefoot toad</name>
    <dbReference type="NCBI Taxonomy" id="61616"/>
    <lineage>
        <taxon>Eukaryota</taxon>
        <taxon>Metazoa</taxon>
        <taxon>Chordata</taxon>
        <taxon>Craniata</taxon>
        <taxon>Vertebrata</taxon>
        <taxon>Euteleostomi</taxon>
        <taxon>Amphibia</taxon>
        <taxon>Batrachia</taxon>
        <taxon>Anura</taxon>
        <taxon>Pelobatoidea</taxon>
        <taxon>Pelobatidae</taxon>
        <taxon>Pelobates</taxon>
    </lineage>
</organism>
<evidence type="ECO:0000256" key="4">
    <source>
        <dbReference type="ARBA" id="ARBA00023038"/>
    </source>
</evidence>
<gene>
    <name evidence="9" type="ORF">PECUL_23A037305</name>
</gene>
<evidence type="ECO:0000256" key="3">
    <source>
        <dbReference type="ARBA" id="ARBA00022833"/>
    </source>
</evidence>
<sequence length="403" mass="45140">MLSLSNNDARKLKFIHTLLKLLPPQDCDERFCTALGEQERKELRRFSAHRRLHCMRRGIIVPVTSETPERCCVRCSGRILVGDTAVHAEKMQDEGYCWHIGCFVCDTCHLPLLQFIYFPQDGRIYCGRHHAELTRARCVACDQLILSERCIVAEGHQWHVEHFRCWECDAVIGGSRYVMKGGRPFCGGCFMHLHAESCEACGDPIDPDGDPVTFRGQYWHSLPSCFCCSTCRVPLQISQFTVYDGNLFCSHCSSCSFQCRHSHPSSMDAMGIPVRKPSPGCNVRHRSSRIHLSHEDGVINPGRRANRHVNLSLQHPSSAIYCPPVSSQPCMSSGSTIVQFNGHNGIVEDDDDTSCSSSDSEPEGFFLGSPIPNYCGPRAHPSPVCEKNSPLKQRQRGKNCKVS</sequence>
<evidence type="ECO:0000259" key="8">
    <source>
        <dbReference type="PROSITE" id="PS51303"/>
    </source>
</evidence>
<evidence type="ECO:0000313" key="9">
    <source>
        <dbReference type="EMBL" id="CAH2221078.1"/>
    </source>
</evidence>
<feature type="domain" description="LIM zinc-binding" evidence="7">
    <location>
        <begin position="136"/>
        <end position="196"/>
    </location>
</feature>
<dbReference type="PROSITE" id="PS51303">
    <property type="entry name" value="PET"/>
    <property type="match status" value="1"/>
</dbReference>
<evidence type="ECO:0000259" key="7">
    <source>
        <dbReference type="PROSITE" id="PS50023"/>
    </source>
</evidence>
<evidence type="ECO:0000313" key="10">
    <source>
        <dbReference type="Proteomes" id="UP001295444"/>
    </source>
</evidence>
<dbReference type="PROSITE" id="PS50023">
    <property type="entry name" value="LIM_DOMAIN_2"/>
    <property type="match status" value="2"/>
</dbReference>
<dbReference type="FunFam" id="2.10.110.10:FF:000005">
    <property type="entry name" value="Testin isoform 1"/>
    <property type="match status" value="1"/>
</dbReference>
<keyword evidence="1 5" id="KW-0479">Metal-binding</keyword>
<dbReference type="PANTHER" id="PTHR24211">
    <property type="entry name" value="LIM DOMAIN-CONTAINING PROTEIN"/>
    <property type="match status" value="1"/>
</dbReference>
<dbReference type="Proteomes" id="UP001295444">
    <property type="component" value="Chromosome 01"/>
</dbReference>
<protein>
    <submittedName>
        <fullName evidence="9">Prickle 4</fullName>
    </submittedName>
</protein>
<dbReference type="SMART" id="SM00132">
    <property type="entry name" value="LIM"/>
    <property type="match status" value="3"/>
</dbReference>
<proteinExistence type="predicted"/>